<sequence>MDSSTEQTVAGEPQRPIIPPVVYLPCRTPGEWGAEVEMRRTKDGRTALLAYTALDRLADCMGPHQPWILCHTDRLHELEADHPYDVIYLDMAMPKELWRGPEDQDDGRLSIE</sequence>
<gene>
    <name evidence="1" type="ORF">BKH31_03635</name>
</gene>
<dbReference type="InterPro" id="IPR049975">
    <property type="entry name" value="SAV_915-like_dom"/>
</dbReference>
<accession>A0A1Q8VI04</accession>
<protein>
    <recommendedName>
        <fullName evidence="3">SseB protein N-terminal domain-containing protein</fullName>
    </recommendedName>
</protein>
<name>A0A1Q8VI04_9ACTO</name>
<evidence type="ECO:0008006" key="3">
    <source>
        <dbReference type="Google" id="ProtNLM"/>
    </source>
</evidence>
<organism evidence="1 2">
    <name type="scientific">Actinomyces oris</name>
    <dbReference type="NCBI Taxonomy" id="544580"/>
    <lineage>
        <taxon>Bacteria</taxon>
        <taxon>Bacillati</taxon>
        <taxon>Actinomycetota</taxon>
        <taxon>Actinomycetes</taxon>
        <taxon>Actinomycetales</taxon>
        <taxon>Actinomycetaceae</taxon>
        <taxon>Actinomyces</taxon>
    </lineage>
</organism>
<reference evidence="1 2" key="1">
    <citation type="submission" date="2016-12" db="EMBL/GenBank/DDBJ databases">
        <title>Genomic comparison of strains in the 'Actinomyces naeslundii' group.</title>
        <authorList>
            <person name="Mughal S.R."/>
            <person name="Do T."/>
            <person name="Gilbert S.C."/>
            <person name="Witherden E.A."/>
            <person name="Didelot X."/>
            <person name="Beighton D."/>
        </authorList>
    </citation>
    <scope>NUCLEOTIDE SEQUENCE [LARGE SCALE GENOMIC DNA]</scope>
    <source>
        <strain evidence="1 2">R21091</strain>
    </source>
</reference>
<dbReference type="AlphaFoldDB" id="A0A1Q8VI04"/>
<evidence type="ECO:0000313" key="1">
    <source>
        <dbReference type="EMBL" id="OLO47728.1"/>
    </source>
</evidence>
<dbReference type="Proteomes" id="UP000186471">
    <property type="component" value="Unassembled WGS sequence"/>
</dbReference>
<comment type="caution">
    <text evidence="1">The sequence shown here is derived from an EMBL/GenBank/DDBJ whole genome shotgun (WGS) entry which is preliminary data.</text>
</comment>
<dbReference type="NCBIfam" id="NF042914">
    <property type="entry name" value="SAV915_dom"/>
    <property type="match status" value="1"/>
</dbReference>
<proteinExistence type="predicted"/>
<evidence type="ECO:0000313" key="2">
    <source>
        <dbReference type="Proteomes" id="UP000186471"/>
    </source>
</evidence>
<dbReference type="EMBL" id="MSKK01000012">
    <property type="protein sequence ID" value="OLO47728.1"/>
    <property type="molecule type" value="Genomic_DNA"/>
</dbReference>